<dbReference type="InterPro" id="IPR012337">
    <property type="entry name" value="RNaseH-like_sf"/>
</dbReference>
<name>W5TNE0_9NOCA</name>
<dbReference type="PATRIC" id="fig|1415166.3.peg.6179"/>
<organism evidence="1 2">
    <name type="scientific">Nocardia nova SH22a</name>
    <dbReference type="NCBI Taxonomy" id="1415166"/>
    <lineage>
        <taxon>Bacteria</taxon>
        <taxon>Bacillati</taxon>
        <taxon>Actinomycetota</taxon>
        <taxon>Actinomycetes</taxon>
        <taxon>Mycobacteriales</taxon>
        <taxon>Nocardiaceae</taxon>
        <taxon>Nocardia</taxon>
    </lineage>
</organism>
<reference evidence="1 2" key="1">
    <citation type="journal article" date="2014" name="Appl. Environ. Microbiol.">
        <title>Insights into the Microbial Degradation of Rubber and Gutta-Percha by Analysis of the Complete Genome of Nocardia nova SH22a.</title>
        <authorList>
            <person name="Luo Q."/>
            <person name="Hiessl S."/>
            <person name="Poehlein A."/>
            <person name="Daniel R."/>
            <person name="Steinbuchel A."/>
        </authorList>
    </citation>
    <scope>NUCLEOTIDE SEQUENCE [LARGE SCALE GENOMIC DNA]</scope>
    <source>
        <strain evidence="1">SH22a</strain>
    </source>
</reference>
<dbReference type="HOGENOM" id="CLU_1265541_0_0_11"/>
<evidence type="ECO:0000313" key="2">
    <source>
        <dbReference type="Proteomes" id="UP000019150"/>
    </source>
</evidence>
<sequence length="226" mass="24706">MTSPIVFLDTETTGLHADRRAWEIAMIRRADGHDSAVTLQVTDVDLSSAELKGLQIGGFYERHHQAAPAADYKFAPLNPKHPYMGRTDIDAFVGTEADVAKVVEQVTRGADIVGVVPNFDTETLAAMLRRHALCPSWNYHLIDVVPLAAGWLLGAAEVSMCASDDAGEPHSETAKARLAAAELPWKSDDLSRAVGIDPPSEEYRHTAMGDADWAKRLFDRITGNNW</sequence>
<dbReference type="AlphaFoldDB" id="W5TNE0"/>
<dbReference type="RefSeq" id="WP_025352127.1">
    <property type="nucleotide sequence ID" value="NZ_CP006850.1"/>
</dbReference>
<dbReference type="EMBL" id="CP006850">
    <property type="protein sequence ID" value="AHH20777.1"/>
    <property type="molecule type" value="Genomic_DNA"/>
</dbReference>
<evidence type="ECO:0000313" key="1">
    <source>
        <dbReference type="EMBL" id="AHH20777.1"/>
    </source>
</evidence>
<keyword evidence="2" id="KW-1185">Reference proteome</keyword>
<dbReference type="eggNOG" id="COG0847">
    <property type="taxonomic scope" value="Bacteria"/>
</dbReference>
<dbReference type="Proteomes" id="UP000019150">
    <property type="component" value="Chromosome"/>
</dbReference>
<dbReference type="OrthoDB" id="4762736at2"/>
<dbReference type="KEGG" id="nno:NONO_c60010"/>
<dbReference type="Gene3D" id="3.30.420.10">
    <property type="entry name" value="Ribonuclease H-like superfamily/Ribonuclease H"/>
    <property type="match status" value="1"/>
</dbReference>
<dbReference type="SUPFAM" id="SSF53098">
    <property type="entry name" value="Ribonuclease H-like"/>
    <property type="match status" value="1"/>
</dbReference>
<dbReference type="GO" id="GO:0003676">
    <property type="term" value="F:nucleic acid binding"/>
    <property type="evidence" value="ECO:0007669"/>
    <property type="project" value="InterPro"/>
</dbReference>
<accession>W5TNE0</accession>
<gene>
    <name evidence="1" type="ORF">NONO_c60010</name>
</gene>
<dbReference type="STRING" id="1415166.NONO_c60010"/>
<proteinExistence type="predicted"/>
<dbReference type="InterPro" id="IPR036397">
    <property type="entry name" value="RNaseH_sf"/>
</dbReference>
<evidence type="ECO:0008006" key="3">
    <source>
        <dbReference type="Google" id="ProtNLM"/>
    </source>
</evidence>
<protein>
    <recommendedName>
        <fullName evidence="3">Exonuclease</fullName>
    </recommendedName>
</protein>